<sequence>MPPSLKVDSNKVPGCLSTVHVHADYDGASGTLSYKGDSDGLLTKGLVAMLVDGLSGCTPEEVRGVDPGFISRSGIEQSLTPGRNNGFLNMIQVMKDKATDASEGSGGGGLGGGEEEEDKQEGGPIYNEMITKLQLLQPTSLTLLDDSASHASHAGSSGFSGESHFKLSIVAPAFSGLNALKRHRLVYTILGDVMDRIHALEIEAKDPTQA</sequence>
<feature type="domain" description="Fe-S metabolism associated" evidence="2">
    <location>
        <begin position="1"/>
        <end position="96"/>
    </location>
</feature>
<dbReference type="Pfam" id="PF01722">
    <property type="entry name" value="BolA"/>
    <property type="match status" value="1"/>
</dbReference>
<gene>
    <name evidence="3" type="ORF">TrRE_jg13058</name>
</gene>
<dbReference type="Gene3D" id="3.90.1010.10">
    <property type="match status" value="1"/>
</dbReference>
<dbReference type="PANTHER" id="PTHR46230:SF3">
    <property type="entry name" value="SUFE-LIKE PROTEIN 1, CHLOROPLASTIC_MITOCHONDRIAL"/>
    <property type="match status" value="1"/>
</dbReference>
<accession>A0A9W6ZM43</accession>
<comment type="caution">
    <text evidence="3">The sequence shown here is derived from an EMBL/GenBank/DDBJ whole genome shotgun (WGS) entry which is preliminary data.</text>
</comment>
<proteinExistence type="predicted"/>
<reference evidence="3" key="1">
    <citation type="submission" date="2022-07" db="EMBL/GenBank/DDBJ databases">
        <title>Genome analysis of Parmales, a sister group of diatoms, reveals the evolutionary specialization of diatoms from phago-mixotrophs to photoautotrophs.</title>
        <authorList>
            <person name="Ban H."/>
            <person name="Sato S."/>
            <person name="Yoshikawa S."/>
            <person name="Kazumasa Y."/>
            <person name="Nakamura Y."/>
            <person name="Ichinomiya M."/>
            <person name="Saitoh K."/>
            <person name="Sato N."/>
            <person name="Blanc-Mathieu R."/>
            <person name="Endo H."/>
            <person name="Kuwata A."/>
            <person name="Ogata H."/>
        </authorList>
    </citation>
    <scope>NUCLEOTIDE SEQUENCE</scope>
</reference>
<protein>
    <recommendedName>
        <fullName evidence="2">Fe-S metabolism associated domain-containing protein</fullName>
    </recommendedName>
</protein>
<dbReference type="OrthoDB" id="411584at2759"/>
<dbReference type="AlphaFoldDB" id="A0A9W6ZM43"/>
<dbReference type="Proteomes" id="UP001165082">
    <property type="component" value="Unassembled WGS sequence"/>
</dbReference>
<evidence type="ECO:0000259" key="2">
    <source>
        <dbReference type="Pfam" id="PF02657"/>
    </source>
</evidence>
<dbReference type="GO" id="GO:0016226">
    <property type="term" value="P:iron-sulfur cluster assembly"/>
    <property type="evidence" value="ECO:0007669"/>
    <property type="project" value="TreeGrafter"/>
</dbReference>
<dbReference type="InterPro" id="IPR003808">
    <property type="entry name" value="Fe-S_metab-assoc_dom"/>
</dbReference>
<dbReference type="SUPFAM" id="SSF82657">
    <property type="entry name" value="BolA-like"/>
    <property type="match status" value="1"/>
</dbReference>
<dbReference type="PANTHER" id="PTHR46230">
    <property type="match status" value="1"/>
</dbReference>
<dbReference type="InterPro" id="IPR002634">
    <property type="entry name" value="BolA"/>
</dbReference>
<dbReference type="SUPFAM" id="SSF82649">
    <property type="entry name" value="SufE/NifU"/>
    <property type="match status" value="1"/>
</dbReference>
<dbReference type="Pfam" id="PF02657">
    <property type="entry name" value="SufE"/>
    <property type="match status" value="1"/>
</dbReference>
<organism evidence="3 4">
    <name type="scientific">Triparma retinervis</name>
    <dbReference type="NCBI Taxonomy" id="2557542"/>
    <lineage>
        <taxon>Eukaryota</taxon>
        <taxon>Sar</taxon>
        <taxon>Stramenopiles</taxon>
        <taxon>Ochrophyta</taxon>
        <taxon>Bolidophyceae</taxon>
        <taxon>Parmales</taxon>
        <taxon>Triparmaceae</taxon>
        <taxon>Triparma</taxon>
    </lineage>
</organism>
<keyword evidence="4" id="KW-1185">Reference proteome</keyword>
<feature type="region of interest" description="Disordered" evidence="1">
    <location>
        <begin position="99"/>
        <end position="121"/>
    </location>
</feature>
<evidence type="ECO:0000313" key="4">
    <source>
        <dbReference type="Proteomes" id="UP001165082"/>
    </source>
</evidence>
<dbReference type="EMBL" id="BRXZ01000808">
    <property type="protein sequence ID" value="GMH54536.1"/>
    <property type="molecule type" value="Genomic_DNA"/>
</dbReference>
<evidence type="ECO:0000313" key="3">
    <source>
        <dbReference type="EMBL" id="GMH54536.1"/>
    </source>
</evidence>
<evidence type="ECO:0000256" key="1">
    <source>
        <dbReference type="SAM" id="MobiDB-lite"/>
    </source>
</evidence>
<dbReference type="InterPro" id="IPR036065">
    <property type="entry name" value="BolA-like_sf"/>
</dbReference>
<dbReference type="Gene3D" id="3.30.300.90">
    <property type="entry name" value="BolA-like"/>
    <property type="match status" value="1"/>
</dbReference>
<name>A0A9W6ZM43_9STRA</name>